<accession>A0A402A1M8</accession>
<dbReference type="GO" id="GO:0008168">
    <property type="term" value="F:methyltransferase activity"/>
    <property type="evidence" value="ECO:0007669"/>
    <property type="project" value="UniProtKB-KW"/>
</dbReference>
<dbReference type="EMBL" id="BIFR01000001">
    <property type="protein sequence ID" value="GCE13024.1"/>
    <property type="molecule type" value="Genomic_DNA"/>
</dbReference>
<proteinExistence type="predicted"/>
<dbReference type="InterPro" id="IPR041698">
    <property type="entry name" value="Methyltransf_25"/>
</dbReference>
<dbReference type="Proteomes" id="UP000287352">
    <property type="component" value="Unassembled WGS sequence"/>
</dbReference>
<reference evidence="3" key="1">
    <citation type="submission" date="2018-12" db="EMBL/GenBank/DDBJ databases">
        <title>Tengunoibacter tsumagoiensis gen. nov., sp. nov., Dictyobacter kobayashii sp. nov., D. alpinus sp. nov., and D. joshuensis sp. nov. and description of Dictyobacteraceae fam. nov. within the order Ktedonobacterales isolated from Tengu-no-mugimeshi.</title>
        <authorList>
            <person name="Wang C.M."/>
            <person name="Zheng Y."/>
            <person name="Sakai Y."/>
            <person name="Toyoda A."/>
            <person name="Minakuchi Y."/>
            <person name="Abe K."/>
            <person name="Yokota A."/>
            <person name="Yabe S."/>
        </authorList>
    </citation>
    <scope>NUCLEOTIDE SEQUENCE [LARGE SCALE GENOMIC DNA]</scope>
    <source>
        <strain evidence="3">Uno3</strain>
    </source>
</reference>
<comment type="caution">
    <text evidence="2">The sequence shown here is derived from an EMBL/GenBank/DDBJ whole genome shotgun (WGS) entry which is preliminary data.</text>
</comment>
<keyword evidence="3" id="KW-1185">Reference proteome</keyword>
<protein>
    <submittedName>
        <fullName evidence="2">Methyltransferase type 11</fullName>
    </submittedName>
</protein>
<dbReference type="Pfam" id="PF13649">
    <property type="entry name" value="Methyltransf_25"/>
    <property type="match status" value="1"/>
</dbReference>
<dbReference type="AlphaFoldDB" id="A0A402A1M8"/>
<name>A0A402A1M8_9CHLR</name>
<evidence type="ECO:0000313" key="2">
    <source>
        <dbReference type="EMBL" id="GCE13024.1"/>
    </source>
</evidence>
<dbReference type="Gene3D" id="2.20.25.110">
    <property type="entry name" value="S-adenosyl-L-methionine-dependent methyltransferases"/>
    <property type="match status" value="1"/>
</dbReference>
<sequence length="260" mass="30014">MEENTKLEATPPWYIDFFGQDYLRIYSPFLSPERTRQEVEGIISLLDLPKGSRILDLCCGEGRHAIPLARHGYQVTGQDLSALFLAHAQQEAETHQLAIRWLHQDMRTIPFHKEFDAIINMFSSFGYLETDEANQLVLQQIAQALKPGGLFIMETIYQPRVIRNFTPHGIIRYPDNLIVLEERKLDLLQSRNDIHISLILPDGQRREYRQSMRIYTLTELVQMLQRASLTLQAAYGDLDGGPLTLDSRLVLVCKKDLYDQ</sequence>
<dbReference type="PANTHER" id="PTHR43667:SF2">
    <property type="entry name" value="FATTY ACID C-METHYL TRANSFERASE"/>
    <property type="match status" value="1"/>
</dbReference>
<dbReference type="SUPFAM" id="SSF53335">
    <property type="entry name" value="S-adenosyl-L-methionine-dependent methyltransferases"/>
    <property type="match status" value="1"/>
</dbReference>
<dbReference type="CDD" id="cd02440">
    <property type="entry name" value="AdoMet_MTases"/>
    <property type="match status" value="1"/>
</dbReference>
<organism evidence="2 3">
    <name type="scientific">Tengunoibacter tsumagoiensis</name>
    <dbReference type="NCBI Taxonomy" id="2014871"/>
    <lineage>
        <taxon>Bacteria</taxon>
        <taxon>Bacillati</taxon>
        <taxon>Chloroflexota</taxon>
        <taxon>Ktedonobacteria</taxon>
        <taxon>Ktedonobacterales</taxon>
        <taxon>Dictyobacteraceae</taxon>
        <taxon>Tengunoibacter</taxon>
    </lineage>
</organism>
<keyword evidence="2" id="KW-0808">Transferase</keyword>
<gene>
    <name evidence="2" type="ORF">KTT_28830</name>
</gene>
<dbReference type="PROSITE" id="PS50007">
    <property type="entry name" value="PIPLC_X_DOMAIN"/>
    <property type="match status" value="1"/>
</dbReference>
<evidence type="ECO:0000313" key="3">
    <source>
        <dbReference type="Proteomes" id="UP000287352"/>
    </source>
</evidence>
<dbReference type="GO" id="GO:0032259">
    <property type="term" value="P:methylation"/>
    <property type="evidence" value="ECO:0007669"/>
    <property type="project" value="UniProtKB-KW"/>
</dbReference>
<feature type="domain" description="Methyltransferase" evidence="1">
    <location>
        <begin position="54"/>
        <end position="149"/>
    </location>
</feature>
<dbReference type="PANTHER" id="PTHR43667">
    <property type="entry name" value="CYCLOPROPANE-FATTY-ACYL-PHOSPHOLIPID SYNTHASE"/>
    <property type="match status" value="1"/>
</dbReference>
<dbReference type="InterPro" id="IPR029063">
    <property type="entry name" value="SAM-dependent_MTases_sf"/>
</dbReference>
<dbReference type="Gene3D" id="3.40.50.150">
    <property type="entry name" value="Vaccinia Virus protein VP39"/>
    <property type="match status" value="1"/>
</dbReference>
<keyword evidence="2" id="KW-0489">Methyltransferase</keyword>
<evidence type="ECO:0000259" key="1">
    <source>
        <dbReference type="Pfam" id="PF13649"/>
    </source>
</evidence>
<dbReference type="InterPro" id="IPR050723">
    <property type="entry name" value="CFA/CMAS"/>
</dbReference>